<dbReference type="EMBL" id="JAHLKM010000003">
    <property type="protein sequence ID" value="MCQ4332697.1"/>
    <property type="molecule type" value="Genomic_DNA"/>
</dbReference>
<evidence type="ECO:0000313" key="6">
    <source>
        <dbReference type="Proteomes" id="UP001139494"/>
    </source>
</evidence>
<dbReference type="InterPro" id="IPR052494">
    <property type="entry name" value="Flagella_assembly_related"/>
</dbReference>
<evidence type="ECO:0000313" key="5">
    <source>
        <dbReference type="EMBL" id="MCQ4332697.1"/>
    </source>
</evidence>
<comment type="caution">
    <text evidence="5">The sequence shown here is derived from an EMBL/GenBank/DDBJ whole genome shotgun (WGS) entry which is preliminary data.</text>
</comment>
<dbReference type="Proteomes" id="UP001139494">
    <property type="component" value="Unassembled WGS sequence"/>
</dbReference>
<evidence type="ECO:0000256" key="1">
    <source>
        <dbReference type="ARBA" id="ARBA00004618"/>
    </source>
</evidence>
<proteinExistence type="predicted"/>
<dbReference type="PANTHER" id="PTHR40698">
    <property type="entry name" value="FLAGELLA-RELATED PROTEIN E-RELATED-RELATED"/>
    <property type="match status" value="1"/>
</dbReference>
<evidence type="ECO:0000256" key="3">
    <source>
        <dbReference type="SAM" id="MobiDB-lite"/>
    </source>
</evidence>
<organism evidence="5 6">
    <name type="scientific">Natronomonas aquatica</name>
    <dbReference type="NCBI Taxonomy" id="2841590"/>
    <lineage>
        <taxon>Archaea</taxon>
        <taxon>Methanobacteriati</taxon>
        <taxon>Methanobacteriota</taxon>
        <taxon>Stenosarchaea group</taxon>
        <taxon>Halobacteria</taxon>
        <taxon>Halobacteriales</taxon>
        <taxon>Natronomonadaceae</taxon>
        <taxon>Natronomonas</taxon>
    </lineage>
</organism>
<protein>
    <recommendedName>
        <fullName evidence="4">Archaeal flagella protein FlaD/E domain-containing protein</fullName>
    </recommendedName>
</protein>
<accession>A0A9R1CRV8</accession>
<dbReference type="AlphaFoldDB" id="A0A9R1CRV8"/>
<name>A0A9R1CRV8_9EURY</name>
<gene>
    <name evidence="5" type="ORF">KM295_04155</name>
</gene>
<sequence>MSGRINPREYDLGELRDAAREASRRGIEPARAADPHESETEPQTASDPDPDSGFGSESVAGPSEATPADGDRAVSAAEDPEAYLRSRQRRDRHSVDESRRPDSGGRETPRSGDNGGPGRNGSTAVGARVDDRGTDFEFLPRGADGDVSRPYLEELPGGYGAQLEIFEWLDRLIARGGCEGAISALEYYESIEWLSAESRADLEEFVAGIGTEDAAAGSLGMSDHRESLSYIARLAGRRRR</sequence>
<comment type="subcellular location">
    <subcellularLocation>
        <location evidence="1">Archaeal flagellum</location>
    </subcellularLocation>
</comment>
<dbReference type="RefSeq" id="WP_256028634.1">
    <property type="nucleotide sequence ID" value="NZ_JAHLKM010000003.1"/>
</dbReference>
<feature type="compositionally biased region" description="Basic and acidic residues" evidence="3">
    <location>
        <begin position="1"/>
        <end position="39"/>
    </location>
</feature>
<feature type="domain" description="Archaeal flagella protein FlaD/E" evidence="4">
    <location>
        <begin position="148"/>
        <end position="236"/>
    </location>
</feature>
<keyword evidence="6" id="KW-1185">Reference proteome</keyword>
<dbReference type="GO" id="GO:0097589">
    <property type="term" value="C:archaeal-type flagellum"/>
    <property type="evidence" value="ECO:0007669"/>
    <property type="project" value="UniProtKB-SubCell"/>
</dbReference>
<dbReference type="PANTHER" id="PTHR40698:SF1">
    <property type="entry name" value="FLAGELLA-RELATED PROTEIN D-RELATED"/>
    <property type="match status" value="1"/>
</dbReference>
<evidence type="ECO:0000256" key="2">
    <source>
        <dbReference type="ARBA" id="ARBA00022440"/>
    </source>
</evidence>
<keyword evidence="2" id="KW-0974">Archaeal flagellum</keyword>
<feature type="region of interest" description="Disordered" evidence="3">
    <location>
        <begin position="1"/>
        <end position="141"/>
    </location>
</feature>
<evidence type="ECO:0000259" key="4">
    <source>
        <dbReference type="Pfam" id="PF04659"/>
    </source>
</evidence>
<dbReference type="InterPro" id="IPR006752">
    <property type="entry name" value="Arch_fla_DE"/>
</dbReference>
<feature type="compositionally biased region" description="Basic and acidic residues" evidence="3">
    <location>
        <begin position="93"/>
        <end position="110"/>
    </location>
</feature>
<dbReference type="GO" id="GO:0097588">
    <property type="term" value="P:archaeal or bacterial-type flagellum-dependent cell motility"/>
    <property type="evidence" value="ECO:0007669"/>
    <property type="project" value="InterPro"/>
</dbReference>
<reference evidence="5" key="1">
    <citation type="journal article" date="2023" name="Front. Microbiol.">
        <title>Genomic-based phylogenetic and metabolic analyses of the genus Natronomonas, and description of Natronomonas aquatica sp. nov.</title>
        <authorList>
            <person name="Garcia-Roldan A."/>
            <person name="Duran-Viseras A."/>
            <person name="de la Haba R.R."/>
            <person name="Corral P."/>
            <person name="Sanchez-Porro C."/>
            <person name="Ventosa A."/>
        </authorList>
    </citation>
    <scope>NUCLEOTIDE SEQUENCE</scope>
    <source>
        <strain evidence="5">F2-12</strain>
    </source>
</reference>
<dbReference type="Pfam" id="PF04659">
    <property type="entry name" value="Arch_fla_DE"/>
    <property type="match status" value="1"/>
</dbReference>